<dbReference type="OrthoDB" id="9803824at2"/>
<evidence type="ECO:0000256" key="1">
    <source>
        <dbReference type="ARBA" id="ARBA00001946"/>
    </source>
</evidence>
<sequence length="367" mass="40063">MIPLFARLKTGLDHALEGELAKLPPHERREQQRRQIQLLHWPLANLLLALAVLETLRVAMLAIEQLRPALAWQGAAALGLLVLAAVYRNLVSLRRRVWLGSGFMLLMLASLLVPVQSWQGAPLLSLAGFLLLPAACLPLLVRPKVAWTALAVGTAAMAAVLWGMVDAPLADKRTFAFYFLVSVTAGLVLRRARANLATRLDREVETLWQRAVTDPLTGLLNRHGWMNLAGTAMRDAVSAGRQPAVLFIDVDHFKRTNDAHGHLAGDELLRQLGQLIEACIGAGQFAARLGGEEFACLLPDSSEAQAERFARRIAAEYRHHAASFGSTLSIGVSTYGDGDLLNDLLARADAALYEAKHRGRDQIVVAR</sequence>
<evidence type="ECO:0000259" key="5">
    <source>
        <dbReference type="PROSITE" id="PS50887"/>
    </source>
</evidence>
<dbReference type="EC" id="2.7.7.65" evidence="2"/>
<reference evidence="6 7" key="1">
    <citation type="submission" date="2019-03" db="EMBL/GenBank/DDBJ databases">
        <title>Arenimonas daejeonensis sp. nov., isolated from compost.</title>
        <authorList>
            <person name="Jeon C.O."/>
        </authorList>
    </citation>
    <scope>NUCLEOTIDE SEQUENCE [LARGE SCALE GENOMIC DNA]</scope>
    <source>
        <strain evidence="6 7">R29</strain>
    </source>
</reference>
<dbReference type="AlphaFoldDB" id="A0A5C4RWW6"/>
<organism evidence="6 7">
    <name type="scientific">Arenimonas terrae</name>
    <dbReference type="NCBI Taxonomy" id="2546226"/>
    <lineage>
        <taxon>Bacteria</taxon>
        <taxon>Pseudomonadati</taxon>
        <taxon>Pseudomonadota</taxon>
        <taxon>Gammaproteobacteria</taxon>
        <taxon>Lysobacterales</taxon>
        <taxon>Lysobacteraceae</taxon>
        <taxon>Arenimonas</taxon>
    </lineage>
</organism>
<dbReference type="FunFam" id="3.30.70.270:FF:000001">
    <property type="entry name" value="Diguanylate cyclase domain protein"/>
    <property type="match status" value="1"/>
</dbReference>
<dbReference type="PANTHER" id="PTHR45138:SF9">
    <property type="entry name" value="DIGUANYLATE CYCLASE DGCM-RELATED"/>
    <property type="match status" value="1"/>
</dbReference>
<dbReference type="SUPFAM" id="SSF55073">
    <property type="entry name" value="Nucleotide cyclase"/>
    <property type="match status" value="1"/>
</dbReference>
<feature type="transmembrane region" description="Helical" evidence="4">
    <location>
        <begin position="175"/>
        <end position="192"/>
    </location>
</feature>
<keyword evidence="4" id="KW-1133">Transmembrane helix</keyword>
<dbReference type="SMART" id="SM00267">
    <property type="entry name" value="GGDEF"/>
    <property type="match status" value="1"/>
</dbReference>
<evidence type="ECO:0000313" key="6">
    <source>
        <dbReference type="EMBL" id="TNJ35389.1"/>
    </source>
</evidence>
<comment type="catalytic activity">
    <reaction evidence="3">
        <text>2 GTP = 3',3'-c-di-GMP + 2 diphosphate</text>
        <dbReference type="Rhea" id="RHEA:24898"/>
        <dbReference type="ChEBI" id="CHEBI:33019"/>
        <dbReference type="ChEBI" id="CHEBI:37565"/>
        <dbReference type="ChEBI" id="CHEBI:58805"/>
        <dbReference type="EC" id="2.7.7.65"/>
    </reaction>
</comment>
<evidence type="ECO:0000256" key="3">
    <source>
        <dbReference type="ARBA" id="ARBA00034247"/>
    </source>
</evidence>
<feature type="domain" description="GGDEF" evidence="5">
    <location>
        <begin position="241"/>
        <end position="367"/>
    </location>
</feature>
<keyword evidence="4" id="KW-0812">Transmembrane</keyword>
<dbReference type="InterPro" id="IPR043128">
    <property type="entry name" value="Rev_trsase/Diguanyl_cyclase"/>
</dbReference>
<protein>
    <recommendedName>
        <fullName evidence="2">diguanylate cyclase</fullName>
        <ecNumber evidence="2">2.7.7.65</ecNumber>
    </recommendedName>
</protein>
<name>A0A5C4RWW6_9GAMM</name>
<feature type="transmembrane region" description="Helical" evidence="4">
    <location>
        <begin position="121"/>
        <end position="140"/>
    </location>
</feature>
<proteinExistence type="predicted"/>
<comment type="caution">
    <text evidence="6">The sequence shown here is derived from an EMBL/GenBank/DDBJ whole genome shotgun (WGS) entry which is preliminary data.</text>
</comment>
<dbReference type="InterPro" id="IPR000160">
    <property type="entry name" value="GGDEF_dom"/>
</dbReference>
<dbReference type="RefSeq" id="WP_139446785.1">
    <property type="nucleotide sequence ID" value="NZ_SMDR01000001.1"/>
</dbReference>
<accession>A0A5C4RWW6</accession>
<dbReference type="GO" id="GO:0043709">
    <property type="term" value="P:cell adhesion involved in single-species biofilm formation"/>
    <property type="evidence" value="ECO:0007669"/>
    <property type="project" value="TreeGrafter"/>
</dbReference>
<evidence type="ECO:0000256" key="4">
    <source>
        <dbReference type="SAM" id="Phobius"/>
    </source>
</evidence>
<keyword evidence="4" id="KW-0472">Membrane</keyword>
<feature type="transmembrane region" description="Helical" evidence="4">
    <location>
        <begin position="38"/>
        <end position="63"/>
    </location>
</feature>
<dbReference type="Proteomes" id="UP000305760">
    <property type="component" value="Unassembled WGS sequence"/>
</dbReference>
<feature type="transmembrane region" description="Helical" evidence="4">
    <location>
        <begin position="97"/>
        <end position="115"/>
    </location>
</feature>
<evidence type="ECO:0000313" key="7">
    <source>
        <dbReference type="Proteomes" id="UP000305760"/>
    </source>
</evidence>
<feature type="transmembrane region" description="Helical" evidence="4">
    <location>
        <begin position="69"/>
        <end position="90"/>
    </location>
</feature>
<dbReference type="Pfam" id="PF00990">
    <property type="entry name" value="GGDEF"/>
    <property type="match status" value="1"/>
</dbReference>
<dbReference type="PROSITE" id="PS50887">
    <property type="entry name" value="GGDEF"/>
    <property type="match status" value="1"/>
</dbReference>
<dbReference type="GO" id="GO:0052621">
    <property type="term" value="F:diguanylate cyclase activity"/>
    <property type="evidence" value="ECO:0007669"/>
    <property type="project" value="UniProtKB-EC"/>
</dbReference>
<keyword evidence="7" id="KW-1185">Reference proteome</keyword>
<evidence type="ECO:0000256" key="2">
    <source>
        <dbReference type="ARBA" id="ARBA00012528"/>
    </source>
</evidence>
<dbReference type="GO" id="GO:0005886">
    <property type="term" value="C:plasma membrane"/>
    <property type="evidence" value="ECO:0007669"/>
    <property type="project" value="TreeGrafter"/>
</dbReference>
<dbReference type="EMBL" id="SMDR01000001">
    <property type="protein sequence ID" value="TNJ35389.1"/>
    <property type="molecule type" value="Genomic_DNA"/>
</dbReference>
<dbReference type="GO" id="GO:1902201">
    <property type="term" value="P:negative regulation of bacterial-type flagellum-dependent cell motility"/>
    <property type="evidence" value="ECO:0007669"/>
    <property type="project" value="TreeGrafter"/>
</dbReference>
<dbReference type="PANTHER" id="PTHR45138">
    <property type="entry name" value="REGULATORY COMPONENTS OF SENSORY TRANSDUCTION SYSTEM"/>
    <property type="match status" value="1"/>
</dbReference>
<gene>
    <name evidence="6" type="ORF">E1B00_06435</name>
</gene>
<dbReference type="CDD" id="cd01949">
    <property type="entry name" value="GGDEF"/>
    <property type="match status" value="1"/>
</dbReference>
<feature type="transmembrane region" description="Helical" evidence="4">
    <location>
        <begin position="145"/>
        <end position="163"/>
    </location>
</feature>
<comment type="cofactor">
    <cofactor evidence="1">
        <name>Mg(2+)</name>
        <dbReference type="ChEBI" id="CHEBI:18420"/>
    </cofactor>
</comment>
<dbReference type="NCBIfam" id="TIGR00254">
    <property type="entry name" value="GGDEF"/>
    <property type="match status" value="1"/>
</dbReference>
<dbReference type="Gene3D" id="3.30.70.270">
    <property type="match status" value="1"/>
</dbReference>
<dbReference type="InterPro" id="IPR050469">
    <property type="entry name" value="Diguanylate_Cyclase"/>
</dbReference>
<dbReference type="InterPro" id="IPR029787">
    <property type="entry name" value="Nucleotide_cyclase"/>
</dbReference>